<accession>A0A1Q9F7P7</accession>
<feature type="compositionally biased region" description="Acidic residues" evidence="1">
    <location>
        <begin position="1"/>
        <end position="103"/>
    </location>
</feature>
<name>A0A1Q9F7P7_SYMMI</name>
<dbReference type="Proteomes" id="UP000186817">
    <property type="component" value="Unassembled WGS sequence"/>
</dbReference>
<keyword evidence="3" id="KW-1185">Reference proteome</keyword>
<evidence type="ECO:0000313" key="2">
    <source>
        <dbReference type="EMBL" id="OLQ15703.1"/>
    </source>
</evidence>
<dbReference type="AlphaFoldDB" id="A0A1Q9F7P7"/>
<dbReference type="OMA" id="SEHGENV"/>
<evidence type="ECO:0000256" key="1">
    <source>
        <dbReference type="SAM" id="MobiDB-lite"/>
    </source>
</evidence>
<gene>
    <name evidence="2" type="ORF">AK812_SmicGene59</name>
</gene>
<protein>
    <submittedName>
        <fullName evidence="2">Uncharacterized protein</fullName>
    </submittedName>
</protein>
<comment type="caution">
    <text evidence="2">The sequence shown here is derived from an EMBL/GenBank/DDBJ whole genome shotgun (WGS) entry which is preliminary data.</text>
</comment>
<organism evidence="2 3">
    <name type="scientific">Symbiodinium microadriaticum</name>
    <name type="common">Dinoflagellate</name>
    <name type="synonym">Zooxanthella microadriatica</name>
    <dbReference type="NCBI Taxonomy" id="2951"/>
    <lineage>
        <taxon>Eukaryota</taxon>
        <taxon>Sar</taxon>
        <taxon>Alveolata</taxon>
        <taxon>Dinophyceae</taxon>
        <taxon>Suessiales</taxon>
        <taxon>Symbiodiniaceae</taxon>
        <taxon>Symbiodinium</taxon>
    </lineage>
</organism>
<evidence type="ECO:0000313" key="3">
    <source>
        <dbReference type="Proteomes" id="UP000186817"/>
    </source>
</evidence>
<dbReference type="EMBL" id="LSRX01000001">
    <property type="protein sequence ID" value="OLQ15703.1"/>
    <property type="molecule type" value="Genomic_DNA"/>
</dbReference>
<proteinExistence type="predicted"/>
<dbReference type="OrthoDB" id="447016at2759"/>
<reference evidence="2 3" key="1">
    <citation type="submission" date="2016-02" db="EMBL/GenBank/DDBJ databases">
        <title>Genome analysis of coral dinoflagellate symbionts highlights evolutionary adaptations to a symbiotic lifestyle.</title>
        <authorList>
            <person name="Aranda M."/>
            <person name="Li Y."/>
            <person name="Liew Y.J."/>
            <person name="Baumgarten S."/>
            <person name="Simakov O."/>
            <person name="Wilson M."/>
            <person name="Piel J."/>
            <person name="Ashoor H."/>
            <person name="Bougouffa S."/>
            <person name="Bajic V.B."/>
            <person name="Ryu T."/>
            <person name="Ravasi T."/>
            <person name="Bayer T."/>
            <person name="Micklem G."/>
            <person name="Kim H."/>
            <person name="Bhak J."/>
            <person name="Lajeunesse T.C."/>
            <person name="Voolstra C.R."/>
        </authorList>
    </citation>
    <scope>NUCLEOTIDE SEQUENCE [LARGE SCALE GENOMIC DNA]</scope>
    <source>
        <strain evidence="2 3">CCMP2467</strain>
    </source>
</reference>
<feature type="region of interest" description="Disordered" evidence="1">
    <location>
        <begin position="1"/>
        <end position="105"/>
    </location>
</feature>
<sequence>MSCASDDDDDDDDYYYYDHDDDDDDGEDEDDDDDGDDGDGDRDGDGDDVGEDEEDEEEDEDEDGDEDRDDHDEDAEEDEKEEEEEDHDDHDEDDDDDDDGGDDDERHAYWLATRRLIPEDYPKLLSAAEAANELISEHGENVHYLAAKKIYEVGIRTLALRNGRRYWTCTSAAIWDGPARLQPQAANELISEHGENVHYLAAKKIYEALSPRKRSSLHLPPL</sequence>